<keyword evidence="4" id="KW-1185">Reference proteome</keyword>
<dbReference type="GO" id="GO:0004803">
    <property type="term" value="F:transposase activity"/>
    <property type="evidence" value="ECO:0007669"/>
    <property type="project" value="InterPro"/>
</dbReference>
<dbReference type="EMBL" id="JACSIT010000078">
    <property type="protein sequence ID" value="MBC6993778.1"/>
    <property type="molecule type" value="Genomic_DNA"/>
</dbReference>
<comment type="caution">
    <text evidence="1">The sequence shown here is derived from an EMBL/GenBank/DDBJ whole genome shotgun (WGS) entry which is preliminary data.</text>
</comment>
<dbReference type="GO" id="GO:0003677">
    <property type="term" value="F:DNA binding"/>
    <property type="evidence" value="ECO:0007669"/>
    <property type="project" value="InterPro"/>
</dbReference>
<feature type="non-terminal residue" evidence="1">
    <location>
        <position position="1"/>
    </location>
</feature>
<dbReference type="PANTHER" id="PTHR33293">
    <property type="entry name" value="INSERTION ELEMENT IS1 1 PROTEIN INSB-RELATED"/>
    <property type="match status" value="1"/>
</dbReference>
<dbReference type="GO" id="GO:0006313">
    <property type="term" value="P:DNA transposition"/>
    <property type="evidence" value="ECO:0007669"/>
    <property type="project" value="InterPro"/>
</dbReference>
<dbReference type="RefSeq" id="WP_187465300.1">
    <property type="nucleotide sequence ID" value="NZ_JACSIT010000056.1"/>
</dbReference>
<dbReference type="EMBL" id="JACSIT010000056">
    <property type="protein sequence ID" value="MBC6993179.1"/>
    <property type="molecule type" value="Genomic_DNA"/>
</dbReference>
<proteinExistence type="predicted"/>
<gene>
    <name evidence="1" type="ORF">H9S92_03330</name>
    <name evidence="2" type="ORF">H9S92_06380</name>
    <name evidence="3" type="ORF">H9S92_14780</name>
</gene>
<evidence type="ECO:0000313" key="4">
    <source>
        <dbReference type="Proteomes" id="UP000650081"/>
    </source>
</evidence>
<accession>A0A923PH46</accession>
<organism evidence="1 4">
    <name type="scientific">Neolewinella lacunae</name>
    <dbReference type="NCBI Taxonomy" id="1517758"/>
    <lineage>
        <taxon>Bacteria</taxon>
        <taxon>Pseudomonadati</taxon>
        <taxon>Bacteroidota</taxon>
        <taxon>Saprospiria</taxon>
        <taxon>Saprospirales</taxon>
        <taxon>Lewinellaceae</taxon>
        <taxon>Neolewinella</taxon>
    </lineage>
</organism>
<evidence type="ECO:0000313" key="2">
    <source>
        <dbReference type="EMBL" id="MBC6993778.1"/>
    </source>
</evidence>
<dbReference type="InterPro" id="IPR005063">
    <property type="entry name" value="Transposase_27"/>
</dbReference>
<dbReference type="EMBL" id="JACSIT010000136">
    <property type="protein sequence ID" value="MBC6995437.1"/>
    <property type="molecule type" value="Genomic_DNA"/>
</dbReference>
<name>A0A923PH46_9BACT</name>
<evidence type="ECO:0000313" key="3">
    <source>
        <dbReference type="EMBL" id="MBC6995437.1"/>
    </source>
</evidence>
<dbReference type="InterPro" id="IPR051354">
    <property type="entry name" value="Transposase_27_IS1"/>
</dbReference>
<dbReference type="Pfam" id="PF03400">
    <property type="entry name" value="DDE_Tnp_IS1"/>
    <property type="match status" value="1"/>
</dbReference>
<evidence type="ECO:0000313" key="1">
    <source>
        <dbReference type="EMBL" id="MBC6993179.1"/>
    </source>
</evidence>
<sequence>SERVSLRGICRSMEVSMTWLMNFAASIWEQTPDNLGVDYELLENLSDEELQSVEIQLDEMWSFVGCKKNKRWIWVVYCPAIKQVLAFHVGGRGKADAEKMLDKLPQRLRDHCQFATDYWEAYYQTIPSDQHHPSKALTFFIEGYFTGVRARVSRLVRRSVAFSKKLENHVAAIGYFLWQRNLMAHHYY</sequence>
<protein>
    <submittedName>
        <fullName evidence="1">IS1 family transposase</fullName>
    </submittedName>
</protein>
<reference evidence="1" key="1">
    <citation type="submission" date="2020-08" db="EMBL/GenBank/DDBJ databases">
        <title>Lewinella bacteria from marine environments.</title>
        <authorList>
            <person name="Zhong Y."/>
        </authorList>
    </citation>
    <scope>NUCLEOTIDE SEQUENCE</scope>
    <source>
        <strain evidence="1">KCTC 42187</strain>
    </source>
</reference>
<dbReference type="NCBIfam" id="NF033558">
    <property type="entry name" value="transpos_IS1"/>
    <property type="match status" value="1"/>
</dbReference>
<dbReference type="Proteomes" id="UP000650081">
    <property type="component" value="Unassembled WGS sequence"/>
</dbReference>
<dbReference type="AlphaFoldDB" id="A0A923PH46"/>